<protein>
    <submittedName>
        <fullName evidence="1">Uncharacterized protein</fullName>
    </submittedName>
</protein>
<reference evidence="1 2" key="1">
    <citation type="journal article" date="2023" name="Int. J. Mol. Sci.">
        <title>De Novo Assembly and Annotation of 11 Diverse Shrub Willow (Salix) Genomes Reveals Novel Gene Organization in Sex-Linked Regions.</title>
        <authorList>
            <person name="Hyden B."/>
            <person name="Feng K."/>
            <person name="Yates T.B."/>
            <person name="Jawdy S."/>
            <person name="Cereghino C."/>
            <person name="Smart L.B."/>
            <person name="Muchero W."/>
        </authorList>
    </citation>
    <scope>NUCLEOTIDE SEQUENCE [LARGE SCALE GENOMIC DNA]</scope>
    <source>
        <tissue evidence="1">Shoot tip</tissue>
    </source>
</reference>
<proteinExistence type="predicted"/>
<dbReference type="EMBL" id="JAPFFJ010000016">
    <property type="protein sequence ID" value="KAJ6406272.1"/>
    <property type="molecule type" value="Genomic_DNA"/>
</dbReference>
<gene>
    <name evidence="1" type="ORF">OIU84_009905</name>
</gene>
<comment type="caution">
    <text evidence="1">The sequence shown here is derived from an EMBL/GenBank/DDBJ whole genome shotgun (WGS) entry which is preliminary data.</text>
</comment>
<keyword evidence="2" id="KW-1185">Reference proteome</keyword>
<name>A0AAD6NUW6_9ROSI</name>
<evidence type="ECO:0000313" key="1">
    <source>
        <dbReference type="EMBL" id="KAJ6406272.1"/>
    </source>
</evidence>
<dbReference type="AlphaFoldDB" id="A0AAD6NUW6"/>
<evidence type="ECO:0000313" key="2">
    <source>
        <dbReference type="Proteomes" id="UP001162972"/>
    </source>
</evidence>
<sequence length="78" mass="9025">MRFQLRAITILRSHFLYLARKLAGRQPWLPQKCLLTLQHRHSKCSMSFKISSPLPVLLSLTPMDIHKSACTLCTLLYT</sequence>
<dbReference type="Proteomes" id="UP001162972">
    <property type="component" value="Chromosome 6"/>
</dbReference>
<accession>A0AAD6NUW6</accession>
<organism evidence="1 2">
    <name type="scientific">Salix udensis</name>
    <dbReference type="NCBI Taxonomy" id="889485"/>
    <lineage>
        <taxon>Eukaryota</taxon>
        <taxon>Viridiplantae</taxon>
        <taxon>Streptophyta</taxon>
        <taxon>Embryophyta</taxon>
        <taxon>Tracheophyta</taxon>
        <taxon>Spermatophyta</taxon>
        <taxon>Magnoliopsida</taxon>
        <taxon>eudicotyledons</taxon>
        <taxon>Gunneridae</taxon>
        <taxon>Pentapetalae</taxon>
        <taxon>rosids</taxon>
        <taxon>fabids</taxon>
        <taxon>Malpighiales</taxon>
        <taxon>Salicaceae</taxon>
        <taxon>Saliceae</taxon>
        <taxon>Salix</taxon>
    </lineage>
</organism>